<dbReference type="InterPro" id="IPR058624">
    <property type="entry name" value="MdtA-like_HH"/>
</dbReference>
<comment type="caution">
    <text evidence="8">The sequence shown here is derived from an EMBL/GenBank/DDBJ whole genome shotgun (WGS) entry which is preliminary data.</text>
</comment>
<evidence type="ECO:0000256" key="3">
    <source>
        <dbReference type="ARBA" id="ARBA00022448"/>
    </source>
</evidence>
<proteinExistence type="inferred from homology"/>
<dbReference type="InterPro" id="IPR006143">
    <property type="entry name" value="RND_pump_MFP"/>
</dbReference>
<protein>
    <submittedName>
        <fullName evidence="8">Efflux RND transporter periplasmic adaptor subunit</fullName>
    </submittedName>
</protein>
<organism evidence="8 9">
    <name type="scientific">Sphingomonas quercus</name>
    <dbReference type="NCBI Taxonomy" id="2842451"/>
    <lineage>
        <taxon>Bacteria</taxon>
        <taxon>Pseudomonadati</taxon>
        <taxon>Pseudomonadota</taxon>
        <taxon>Alphaproteobacteria</taxon>
        <taxon>Sphingomonadales</taxon>
        <taxon>Sphingomonadaceae</taxon>
        <taxon>Sphingomonas</taxon>
    </lineage>
</organism>
<dbReference type="InterPro" id="IPR058627">
    <property type="entry name" value="MdtA-like_C"/>
</dbReference>
<dbReference type="EMBL" id="JAHKRT010000003">
    <property type="protein sequence ID" value="MBU3077588.1"/>
    <property type="molecule type" value="Genomic_DNA"/>
</dbReference>
<keyword evidence="3" id="KW-0813">Transport</keyword>
<dbReference type="Proteomes" id="UP000776276">
    <property type="component" value="Unassembled WGS sequence"/>
</dbReference>
<dbReference type="InterPro" id="IPR058792">
    <property type="entry name" value="Beta-barrel_RND_2"/>
</dbReference>
<dbReference type="PANTHER" id="PTHR30469:SF37">
    <property type="entry name" value="RAGD PROTEIN"/>
    <property type="match status" value="1"/>
</dbReference>
<dbReference type="PANTHER" id="PTHR30469">
    <property type="entry name" value="MULTIDRUG RESISTANCE PROTEIN MDTA"/>
    <property type="match status" value="1"/>
</dbReference>
<evidence type="ECO:0000313" key="8">
    <source>
        <dbReference type="EMBL" id="MBU3077588.1"/>
    </source>
</evidence>
<keyword evidence="9" id="KW-1185">Reference proteome</keyword>
<evidence type="ECO:0000259" key="7">
    <source>
        <dbReference type="Pfam" id="PF25967"/>
    </source>
</evidence>
<dbReference type="NCBIfam" id="TIGR01730">
    <property type="entry name" value="RND_mfp"/>
    <property type="match status" value="1"/>
</dbReference>
<evidence type="ECO:0000256" key="2">
    <source>
        <dbReference type="ARBA" id="ARBA00009477"/>
    </source>
</evidence>
<feature type="domain" description="Multidrug resistance protein MdtA-like barrel-sandwich hybrid" evidence="5">
    <location>
        <begin position="81"/>
        <end position="216"/>
    </location>
</feature>
<dbReference type="Pfam" id="PF25917">
    <property type="entry name" value="BSH_RND"/>
    <property type="match status" value="1"/>
</dbReference>
<gene>
    <name evidence="8" type="ORF">KOF26_06870</name>
</gene>
<name>A0ABS6BH09_9SPHN</name>
<reference evidence="8 9" key="1">
    <citation type="submission" date="2021-06" db="EMBL/GenBank/DDBJ databases">
        <title>Sphingomonas sp. XMGL2, whole genome shotgun sequencing project.</title>
        <authorList>
            <person name="Zhao G."/>
            <person name="Shen L."/>
        </authorList>
    </citation>
    <scope>NUCLEOTIDE SEQUENCE [LARGE SCALE GENOMIC DNA]</scope>
    <source>
        <strain evidence="8 9">XMGL2</strain>
    </source>
</reference>
<dbReference type="InterPro" id="IPR058625">
    <property type="entry name" value="MdtA-like_BSH"/>
</dbReference>
<comment type="similarity">
    <text evidence="2">Belongs to the membrane fusion protein (MFP) (TC 8.A.1) family.</text>
</comment>
<sequence length="385" mass="39825">MSPDAPASPTAPRGLRTAGIVAACVAVTIVATGGISRAHDRDAAQRWSDARAVPTVQLVAVDGAGAADALTLPGTLQAWNAAKLYARVNGYMKSWSRDIGDRVPAGAALGLIDTPELDQQIAQARADLASAKAGAELAQSTADRWNDLLSTASVSRQEADEKNGALAARRAAVLAAEANLGRLLAMKSFATLRAPFAGTVTLRSVDIGDLVGTGSGQQPLFAVADTRKVRVYVNVPQGYAAEMKPGLTAELSLPDYPGRRFPARLIGNSGAIDGRTGAFQVQLAADNADGALKPGGYAQVRFDVRDGGDAVRVPASALLFRAEGTQVALVDADGRVRLRPVTIGRDLGQSVIIAAGLTARDKVVDNPPDSLAEGEKVRLLGPARG</sequence>
<dbReference type="Pfam" id="PF25954">
    <property type="entry name" value="Beta-barrel_RND_2"/>
    <property type="match status" value="1"/>
</dbReference>
<dbReference type="Pfam" id="PF25967">
    <property type="entry name" value="RND-MFP_C"/>
    <property type="match status" value="1"/>
</dbReference>
<evidence type="ECO:0000259" key="5">
    <source>
        <dbReference type="Pfam" id="PF25917"/>
    </source>
</evidence>
<evidence type="ECO:0000259" key="6">
    <source>
        <dbReference type="Pfam" id="PF25954"/>
    </source>
</evidence>
<feature type="domain" description="CusB-like beta-barrel" evidence="6">
    <location>
        <begin position="231"/>
        <end position="302"/>
    </location>
</feature>
<feature type="domain" description="Multidrug resistance protein MdtA-like alpha-helical hairpin" evidence="4">
    <location>
        <begin position="121"/>
        <end position="180"/>
    </location>
</feature>
<comment type="subcellular location">
    <subcellularLocation>
        <location evidence="1">Cell envelope</location>
    </subcellularLocation>
</comment>
<evidence type="ECO:0000256" key="1">
    <source>
        <dbReference type="ARBA" id="ARBA00004196"/>
    </source>
</evidence>
<dbReference type="Pfam" id="PF25876">
    <property type="entry name" value="HH_MFP_RND"/>
    <property type="match status" value="1"/>
</dbReference>
<accession>A0ABS6BH09</accession>
<evidence type="ECO:0000259" key="4">
    <source>
        <dbReference type="Pfam" id="PF25876"/>
    </source>
</evidence>
<evidence type="ECO:0000313" key="9">
    <source>
        <dbReference type="Proteomes" id="UP000776276"/>
    </source>
</evidence>
<feature type="domain" description="Multidrug resistance protein MdtA-like C-terminal permuted SH3" evidence="7">
    <location>
        <begin position="309"/>
        <end position="364"/>
    </location>
</feature>